<organism evidence="3 4">
    <name type="scientific">Coemansia guatemalensis</name>
    <dbReference type="NCBI Taxonomy" id="2761395"/>
    <lineage>
        <taxon>Eukaryota</taxon>
        <taxon>Fungi</taxon>
        <taxon>Fungi incertae sedis</taxon>
        <taxon>Zoopagomycota</taxon>
        <taxon>Kickxellomycotina</taxon>
        <taxon>Kickxellomycetes</taxon>
        <taxon>Kickxellales</taxon>
        <taxon>Kickxellaceae</taxon>
        <taxon>Coemansia</taxon>
    </lineage>
</organism>
<feature type="coiled-coil region" evidence="1">
    <location>
        <begin position="110"/>
        <end position="177"/>
    </location>
</feature>
<proteinExistence type="predicted"/>
<keyword evidence="4" id="KW-1185">Reference proteome</keyword>
<feature type="compositionally biased region" description="Basic and acidic residues" evidence="2">
    <location>
        <begin position="15"/>
        <end position="29"/>
    </location>
</feature>
<accession>A0A9W8LR84</accession>
<dbReference type="EMBL" id="JANBUO010001727">
    <property type="protein sequence ID" value="KAJ2797058.1"/>
    <property type="molecule type" value="Genomic_DNA"/>
</dbReference>
<comment type="caution">
    <text evidence="3">The sequence shown here is derived from an EMBL/GenBank/DDBJ whole genome shotgun (WGS) entry which is preliminary data.</text>
</comment>
<evidence type="ECO:0000313" key="4">
    <source>
        <dbReference type="Proteomes" id="UP001140094"/>
    </source>
</evidence>
<dbReference type="OrthoDB" id="10594286at2759"/>
<name>A0A9W8LR84_9FUNG</name>
<dbReference type="AlphaFoldDB" id="A0A9W8LR84"/>
<dbReference type="Proteomes" id="UP001140094">
    <property type="component" value="Unassembled WGS sequence"/>
</dbReference>
<gene>
    <name evidence="3" type="ORF">H4R20_005329</name>
</gene>
<protein>
    <submittedName>
        <fullName evidence="3">Uncharacterized protein</fullName>
    </submittedName>
</protein>
<sequence>MGYMYPKHAASSSESPERPAKRRCTDKGKVPEWSAFSTEAEMDTAVTSELPTVAALPRGFPPPPSGYELLFEAWGNKWRETHGAARASGDLQIKLAEFIEAARMVQDSAVETLRSADNELSQDIAKLQKKLREVRMNALLLGEPADPEYVKSLEDLINEFTADLTSEEERLAKAVETLGKTRGVEKLGETRQVIQELLKDQIPATSQLRYNHIFNFGFRDAVEDFQEEFLGKHRALSLCVFPQAQVDPTNRHRPRYVADEHKIGPFFRSEIFERARTIVERLHLGTKLSLIDGNPTSHAYMFIHVCIHTEPGVTVETFIVV</sequence>
<evidence type="ECO:0000313" key="3">
    <source>
        <dbReference type="EMBL" id="KAJ2797058.1"/>
    </source>
</evidence>
<feature type="region of interest" description="Disordered" evidence="2">
    <location>
        <begin position="1"/>
        <end position="29"/>
    </location>
</feature>
<keyword evidence="1" id="KW-0175">Coiled coil</keyword>
<evidence type="ECO:0000256" key="1">
    <source>
        <dbReference type="SAM" id="Coils"/>
    </source>
</evidence>
<evidence type="ECO:0000256" key="2">
    <source>
        <dbReference type="SAM" id="MobiDB-lite"/>
    </source>
</evidence>
<reference evidence="3" key="1">
    <citation type="submission" date="2022-07" db="EMBL/GenBank/DDBJ databases">
        <title>Phylogenomic reconstructions and comparative analyses of Kickxellomycotina fungi.</title>
        <authorList>
            <person name="Reynolds N.K."/>
            <person name="Stajich J.E."/>
            <person name="Barry K."/>
            <person name="Grigoriev I.V."/>
            <person name="Crous P."/>
            <person name="Smith M.E."/>
        </authorList>
    </citation>
    <scope>NUCLEOTIDE SEQUENCE</scope>
    <source>
        <strain evidence="3">NRRL 1565</strain>
    </source>
</reference>